<organism evidence="2 3">
    <name type="scientific">Marimonas arenosa</name>
    <dbReference type="NCBI Taxonomy" id="1795305"/>
    <lineage>
        <taxon>Bacteria</taxon>
        <taxon>Pseudomonadati</taxon>
        <taxon>Pseudomonadota</taxon>
        <taxon>Alphaproteobacteria</taxon>
        <taxon>Rhodobacterales</taxon>
        <taxon>Paracoccaceae</taxon>
        <taxon>Marimonas</taxon>
    </lineage>
</organism>
<proteinExistence type="predicted"/>
<name>A0AAE3WIL8_9RHOB</name>
<dbReference type="InterPro" id="IPR009337">
    <property type="entry name" value="DUF995"/>
</dbReference>
<evidence type="ECO:0000313" key="2">
    <source>
        <dbReference type="EMBL" id="MDQ2092158.1"/>
    </source>
</evidence>
<accession>A0AAE3WIL8</accession>
<comment type="caution">
    <text evidence="2">The sequence shown here is derived from an EMBL/GenBank/DDBJ whole genome shotgun (WGS) entry which is preliminary data.</text>
</comment>
<reference evidence="2" key="1">
    <citation type="submission" date="2022-07" db="EMBL/GenBank/DDBJ databases">
        <authorList>
            <person name="Otstavnykh N."/>
            <person name="Isaeva M."/>
            <person name="Bystritskaya E."/>
        </authorList>
    </citation>
    <scope>NUCLEOTIDE SEQUENCE</scope>
    <source>
        <strain evidence="2">KCTC 52189</strain>
    </source>
</reference>
<dbReference type="RefSeq" id="WP_306737460.1">
    <property type="nucleotide sequence ID" value="NZ_JANHAX010000007.1"/>
</dbReference>
<evidence type="ECO:0000256" key="1">
    <source>
        <dbReference type="SAM" id="SignalP"/>
    </source>
</evidence>
<gene>
    <name evidence="2" type="ORF">NO357_19825</name>
</gene>
<dbReference type="Proteomes" id="UP001226762">
    <property type="component" value="Unassembled WGS sequence"/>
</dbReference>
<dbReference type="EMBL" id="JANHAX010000007">
    <property type="protein sequence ID" value="MDQ2092158.1"/>
    <property type="molecule type" value="Genomic_DNA"/>
</dbReference>
<keyword evidence="3" id="KW-1185">Reference proteome</keyword>
<reference evidence="2" key="2">
    <citation type="submission" date="2023-02" db="EMBL/GenBank/DDBJ databases">
        <title>'Rhodoalgimonas zhirmunskyi' gen. nov., isolated from a red alga.</title>
        <authorList>
            <person name="Nedashkovskaya O.I."/>
            <person name="Otstavnykh N.Y."/>
            <person name="Bystritskaya E.P."/>
            <person name="Balabanova L.A."/>
            <person name="Isaeva M.P."/>
        </authorList>
    </citation>
    <scope>NUCLEOTIDE SEQUENCE</scope>
    <source>
        <strain evidence="2">KCTC 52189</strain>
    </source>
</reference>
<evidence type="ECO:0000313" key="3">
    <source>
        <dbReference type="Proteomes" id="UP001226762"/>
    </source>
</evidence>
<feature type="chain" id="PRO_5041963351" evidence="1">
    <location>
        <begin position="23"/>
        <end position="161"/>
    </location>
</feature>
<protein>
    <submittedName>
        <fullName evidence="2">DUF995 domain-containing protein</fullName>
    </submittedName>
</protein>
<sequence length="161" mass="17640">MTPSKFQLLTAALLVALPGWSAADSKPRGAQPASYEKIATAYAGKTELWGDNCNGGIYFAPNWQARAWCADTSENFGAGRWSVEPGGLVCHDLTWYWPNGARAGASPGGKTCVSHVVDRWGKLWRNWPGSAEWWPLDGSGALVRGYKLQQQVQQTQRRLGM</sequence>
<feature type="signal peptide" evidence="1">
    <location>
        <begin position="1"/>
        <end position="22"/>
    </location>
</feature>
<keyword evidence="1" id="KW-0732">Signal</keyword>
<dbReference type="Pfam" id="PF06191">
    <property type="entry name" value="DUF995"/>
    <property type="match status" value="1"/>
</dbReference>
<dbReference type="AlphaFoldDB" id="A0AAE3WIL8"/>